<feature type="binding site" evidence="4">
    <location>
        <position position="130"/>
    </location>
    <ligand>
        <name>D-ribulose 5-phosphate</name>
        <dbReference type="ChEBI" id="CHEBI:58121"/>
    </ligand>
</feature>
<evidence type="ECO:0000313" key="5">
    <source>
        <dbReference type="EMBL" id="MCZ8404217.1"/>
    </source>
</evidence>
<dbReference type="Gene3D" id="3.40.1400.10">
    <property type="entry name" value="Sugar-phosphate isomerase, RpiB/LacA/LacB"/>
    <property type="match status" value="1"/>
</dbReference>
<dbReference type="PIRSF" id="PIRSF005384">
    <property type="entry name" value="RpiB_LacA_B"/>
    <property type="match status" value="1"/>
</dbReference>
<dbReference type="PANTHER" id="PTHR30345:SF0">
    <property type="entry name" value="DNA DAMAGE-REPAIR_TOLERATION PROTEIN DRT102"/>
    <property type="match status" value="1"/>
</dbReference>
<feature type="active site" description="Proton donor" evidence="3">
    <location>
        <position position="96"/>
    </location>
</feature>
<keyword evidence="2 5" id="KW-0413">Isomerase</keyword>
<dbReference type="GO" id="GO:0004751">
    <property type="term" value="F:ribose-5-phosphate isomerase activity"/>
    <property type="evidence" value="ECO:0007669"/>
    <property type="project" value="UniProtKB-EC"/>
</dbReference>
<dbReference type="EC" id="5.3.1.6" evidence="5"/>
<dbReference type="NCBIfam" id="TIGR01120">
    <property type="entry name" value="rpiB"/>
    <property type="match status" value="1"/>
</dbReference>
<reference evidence="5" key="1">
    <citation type="submission" date="2022-12" db="EMBL/GenBank/DDBJ databases">
        <authorList>
            <person name="Voronina O.L."/>
            <person name="Kunda M.S."/>
            <person name="Ryzhova N."/>
            <person name="Aksenova E.I."/>
        </authorList>
    </citation>
    <scope>NUCLEOTIDE SEQUENCE</scope>
    <source>
        <strain evidence="5">SCCH136:Ach223948</strain>
    </source>
</reference>
<feature type="active site" description="Proton acceptor" evidence="3">
    <location>
        <position position="63"/>
    </location>
</feature>
<name>A0A9X3L1M2_ALCXX</name>
<feature type="binding site" evidence="4">
    <location>
        <begin position="8"/>
        <end position="9"/>
    </location>
    <ligand>
        <name>D-ribulose 5-phosphate</name>
        <dbReference type="ChEBI" id="CHEBI:58121"/>
    </ligand>
</feature>
<feature type="binding site" evidence="4">
    <location>
        <begin position="64"/>
        <end position="68"/>
    </location>
    <ligand>
        <name>D-ribulose 5-phosphate</name>
        <dbReference type="ChEBI" id="CHEBI:58121"/>
    </ligand>
</feature>
<dbReference type="NCBIfam" id="TIGR00689">
    <property type="entry name" value="rpiB_lacA_lacB"/>
    <property type="match status" value="1"/>
</dbReference>
<comment type="similarity">
    <text evidence="1">Belongs to the LacAB/RpiB family.</text>
</comment>
<dbReference type="SUPFAM" id="SSF89623">
    <property type="entry name" value="Ribose/Galactose isomerase RpiB/AlsB"/>
    <property type="match status" value="1"/>
</dbReference>
<evidence type="ECO:0000256" key="1">
    <source>
        <dbReference type="ARBA" id="ARBA00008754"/>
    </source>
</evidence>
<feature type="binding site" evidence="4">
    <location>
        <position position="97"/>
    </location>
    <ligand>
        <name>D-ribulose 5-phosphate</name>
        <dbReference type="ChEBI" id="CHEBI:58121"/>
    </ligand>
</feature>
<dbReference type="RefSeq" id="WP_080981580.1">
    <property type="nucleotide sequence ID" value="NZ_CYTI01000007.1"/>
</dbReference>
<dbReference type="InterPro" id="IPR004785">
    <property type="entry name" value="RpiB"/>
</dbReference>
<dbReference type="GO" id="GO:0019316">
    <property type="term" value="P:D-allose catabolic process"/>
    <property type="evidence" value="ECO:0007669"/>
    <property type="project" value="TreeGrafter"/>
</dbReference>
<comment type="caution">
    <text evidence="5">The sequence shown here is derived from an EMBL/GenBank/DDBJ whole genome shotgun (WGS) entry which is preliminary data.</text>
</comment>
<dbReference type="InterPro" id="IPR036569">
    <property type="entry name" value="RpiB_LacA_LacB_sf"/>
</dbReference>
<sequence>MKIAIASDHAGFDLKEKLKQAIGEVDWLDLGTNDDASVDYADFGYAVGEAITTQRVNKGIVICGSGIGISIAANRFPMVRAALCANDTMARLSRQHNDANVLALGSRIVGFEVALDCVRAFLNTAFEGGRHQRRVDSLSARAPEGR</sequence>
<dbReference type="EMBL" id="JAPZVI010000022">
    <property type="protein sequence ID" value="MCZ8404217.1"/>
    <property type="molecule type" value="Genomic_DNA"/>
</dbReference>
<accession>A0A9X3L1M2</accession>
<proteinExistence type="inferred from homology"/>
<feature type="binding site" evidence="4">
    <location>
        <position position="107"/>
    </location>
    <ligand>
        <name>D-ribulose 5-phosphate</name>
        <dbReference type="ChEBI" id="CHEBI:58121"/>
    </ligand>
</feature>
<dbReference type="AlphaFoldDB" id="A0A9X3L1M2"/>
<organism evidence="5 6">
    <name type="scientific">Alcaligenes xylosoxydans xylosoxydans</name>
    <name type="common">Achromobacter xylosoxidans</name>
    <dbReference type="NCBI Taxonomy" id="85698"/>
    <lineage>
        <taxon>Bacteria</taxon>
        <taxon>Pseudomonadati</taxon>
        <taxon>Pseudomonadota</taxon>
        <taxon>Betaproteobacteria</taxon>
        <taxon>Burkholderiales</taxon>
        <taxon>Alcaligenaceae</taxon>
        <taxon>Achromobacter</taxon>
    </lineage>
</organism>
<evidence type="ECO:0000256" key="2">
    <source>
        <dbReference type="ARBA" id="ARBA00023235"/>
    </source>
</evidence>
<dbReference type="Proteomes" id="UP001141992">
    <property type="component" value="Unassembled WGS sequence"/>
</dbReference>
<dbReference type="InterPro" id="IPR003500">
    <property type="entry name" value="RpiB_LacA_LacB"/>
</dbReference>
<dbReference type="PANTHER" id="PTHR30345">
    <property type="entry name" value="RIBOSE-5-PHOSPHATE ISOMERASE B"/>
    <property type="match status" value="1"/>
</dbReference>
<dbReference type="Pfam" id="PF02502">
    <property type="entry name" value="LacAB_rpiB"/>
    <property type="match status" value="1"/>
</dbReference>
<protein>
    <submittedName>
        <fullName evidence="5">Ribose 5-phosphate isomerase B</fullName>
        <ecNumber evidence="5">5.3.1.6</ecNumber>
    </submittedName>
</protein>
<dbReference type="NCBIfam" id="NF004051">
    <property type="entry name" value="PRK05571.1"/>
    <property type="match status" value="1"/>
</dbReference>
<feature type="binding site" evidence="4">
    <location>
        <position position="134"/>
    </location>
    <ligand>
        <name>D-ribulose 5-phosphate</name>
        <dbReference type="ChEBI" id="CHEBI:58121"/>
    </ligand>
</feature>
<evidence type="ECO:0000256" key="3">
    <source>
        <dbReference type="PIRSR" id="PIRSR005384-1"/>
    </source>
</evidence>
<evidence type="ECO:0000256" key="4">
    <source>
        <dbReference type="PIRSR" id="PIRSR005384-2"/>
    </source>
</evidence>
<evidence type="ECO:0000313" key="6">
    <source>
        <dbReference type="Proteomes" id="UP001141992"/>
    </source>
</evidence>
<dbReference type="GO" id="GO:0009052">
    <property type="term" value="P:pentose-phosphate shunt, non-oxidative branch"/>
    <property type="evidence" value="ECO:0007669"/>
    <property type="project" value="TreeGrafter"/>
</dbReference>
<gene>
    <name evidence="5" type="primary">rpiB</name>
    <name evidence="5" type="ORF">O9570_22360</name>
</gene>